<dbReference type="Gene3D" id="1.10.287.1490">
    <property type="match status" value="1"/>
</dbReference>
<dbReference type="EMBL" id="SSMD01000001">
    <property type="protein sequence ID" value="THD76809.1"/>
    <property type="molecule type" value="Genomic_DNA"/>
</dbReference>
<evidence type="ECO:0000256" key="1">
    <source>
        <dbReference type="SAM" id="Coils"/>
    </source>
</evidence>
<protein>
    <recommendedName>
        <fullName evidence="5">Mitochondrial inner membrane protein</fullName>
    </recommendedName>
</protein>
<keyword evidence="4" id="KW-1185">Reference proteome</keyword>
<evidence type="ECO:0000313" key="4">
    <source>
        <dbReference type="Proteomes" id="UP000306113"/>
    </source>
</evidence>
<dbReference type="AlphaFoldDB" id="A0A4S3MD60"/>
<dbReference type="OrthoDB" id="7659420at2"/>
<reference evidence="3 4" key="1">
    <citation type="submission" date="2019-04" db="EMBL/GenBank/DDBJ databases">
        <title>Draft genome sequence of Youngimonas vesicularis.</title>
        <authorList>
            <person name="Hameed A."/>
        </authorList>
    </citation>
    <scope>NUCLEOTIDE SEQUENCE [LARGE SCALE GENOMIC DNA]</scope>
    <source>
        <strain evidence="3 4">CC-AMW-E</strain>
    </source>
</reference>
<gene>
    <name evidence="3" type="ORF">E7681_02935</name>
</gene>
<feature type="coiled-coil region" evidence="1">
    <location>
        <begin position="126"/>
        <end position="250"/>
    </location>
</feature>
<accession>A0A4S3MD60</accession>
<evidence type="ECO:0000256" key="2">
    <source>
        <dbReference type="SAM" id="MobiDB-lite"/>
    </source>
</evidence>
<feature type="compositionally biased region" description="Acidic residues" evidence="2">
    <location>
        <begin position="44"/>
        <end position="72"/>
    </location>
</feature>
<feature type="compositionally biased region" description="Acidic residues" evidence="2">
    <location>
        <begin position="14"/>
        <end position="37"/>
    </location>
</feature>
<dbReference type="Proteomes" id="UP000306113">
    <property type="component" value="Unassembled WGS sequence"/>
</dbReference>
<keyword evidence="1" id="KW-0175">Coiled coil</keyword>
<dbReference type="RefSeq" id="WP_136337753.1">
    <property type="nucleotide sequence ID" value="NZ_SSMD01000001.1"/>
</dbReference>
<proteinExistence type="predicted"/>
<sequence>MSDPDKDKKTPEVPVEDVTENDPQEIQDAVIVEEEPEGEPHDSDEAEGDDQEEDIVDAIIEDTPEEVAELEPEPVAQPASTPAEAPKRSGFLPLVLGGIVAAGLGVGGARVMFPDGWPGTGDSAALETLTAQLAKQTQLVGALEKRLAAQEDKPAPQADLTPVTNAVDALRAEAADLGAKLAALDTRLTELEKRPSEGGANAAAVEAYEREVKALRDAMEKQKSEVDALVAAAEEDKASAEVTAQQAMIRSAVSRIRIAMDTGAEFTDALSDLKSAGVAVPGALTEAAENGIATMAQLSADFPAAARKALNASRKAAGDGGNVWNFLRNQLGMRSLEPKEGTDPDAVLSRAESALADGRLNDALAELDVLPEEGRVELTDWMAAATRRAEAVAAAEDLSAQVASN</sequence>
<feature type="compositionally biased region" description="Basic and acidic residues" evidence="2">
    <location>
        <begin position="1"/>
        <end position="11"/>
    </location>
</feature>
<evidence type="ECO:0008006" key="5">
    <source>
        <dbReference type="Google" id="ProtNLM"/>
    </source>
</evidence>
<evidence type="ECO:0000313" key="3">
    <source>
        <dbReference type="EMBL" id="THD76809.1"/>
    </source>
</evidence>
<comment type="caution">
    <text evidence="3">The sequence shown here is derived from an EMBL/GenBank/DDBJ whole genome shotgun (WGS) entry which is preliminary data.</text>
</comment>
<organism evidence="3 4">
    <name type="scientific">Thalassobius vesicularis</name>
    <dbReference type="NCBI Taxonomy" id="1294297"/>
    <lineage>
        <taxon>Bacteria</taxon>
        <taxon>Pseudomonadati</taxon>
        <taxon>Pseudomonadota</taxon>
        <taxon>Alphaproteobacteria</taxon>
        <taxon>Rhodobacterales</taxon>
        <taxon>Roseobacteraceae</taxon>
        <taxon>Thalassovita</taxon>
    </lineage>
</organism>
<name>A0A4S3MD60_9RHOB</name>
<feature type="region of interest" description="Disordered" evidence="2">
    <location>
        <begin position="1"/>
        <end position="85"/>
    </location>
</feature>